<dbReference type="PANTHER" id="PTHR45138:SF9">
    <property type="entry name" value="DIGUANYLATE CYCLASE DGCM-RELATED"/>
    <property type="match status" value="1"/>
</dbReference>
<evidence type="ECO:0000259" key="9">
    <source>
        <dbReference type="PROSITE" id="PS50887"/>
    </source>
</evidence>
<dbReference type="RefSeq" id="WP_238976904.1">
    <property type="nucleotide sequence ID" value="NZ_JABFUC010000005.1"/>
</dbReference>
<sequence length="697" mass="77164">MTSSSPDSAGRPAIRTIGRIQPCGWLLVLDAEASSVLQASANLPELTGLPMSQVLRARPAELLGRRLAIRLKQEIKGRSRLPAPLAITRRVGEGSMKVQVNAHRRGDRVIVEIEPLGPMGQRRLMALVNEWLRRIGEAESRDRLLDTLVEGVAQLTGHDRVLVCRFDADWHGKVVAEHRHGPVASLLGQHFPASDFPAQARSLIEQNPVRSVPDVQARPVEVLAYQENSGAMRDDLAACVLRAPSPEQVSYQEHLGVGAMLSIPIQSQQELWGLLIGHAMAPVPLAPAIREAARALVQMAAQRLFLLRARQEARYLQRVQDSRDLLTRARRRLPSPESLVQRHGAEWLALFRAQGVTLVHHGQLVSFGQVPSLEALDTLVSRLEAQHTHEGPWYTANAEMQAMTQGLALDGICGVLAIPLRLNTQRRDWLLLFRPEQVETLYWAVPGAAAGDRSGSAPAQPLPGRHSAWREEVSGRSIAWERIERLAAMDLGEDLALAASVHEIERLNARLHQEQQALADANRRLEQLAHFDSLTGVWNRYRIEQAIDVELAAAERYGRSFALLLFDADHFKRINDRFGHEMGDRVLRELARRVGQSLRGCDHLGRWGGEEFVVLATETDREAAVGLGERLRRLIAEVAVEGLPLSITASIGVALWQPGDSRKTLVKRADQAMYRAKTLGRDRVCLEDGGADASPVT</sequence>
<dbReference type="PROSITE" id="PS50887">
    <property type="entry name" value="GGDEF"/>
    <property type="match status" value="1"/>
</dbReference>
<keyword evidence="5" id="KW-0675">Receptor</keyword>
<evidence type="ECO:0000256" key="4">
    <source>
        <dbReference type="ARBA" id="ARBA00022991"/>
    </source>
</evidence>
<dbReference type="InterPro" id="IPR043128">
    <property type="entry name" value="Rev_trsase/Diguanyl_cyclase"/>
</dbReference>
<accession>A0ABS9P7J8</accession>
<name>A0ABS9P7J8_9GAMM</name>
<keyword evidence="3" id="KW-0716">Sensory transduction</keyword>
<dbReference type="InterPro" id="IPR050469">
    <property type="entry name" value="Diguanylate_Cyclase"/>
</dbReference>
<gene>
    <name evidence="10" type="ORF">HOP52_08295</name>
</gene>
<keyword evidence="11" id="KW-1185">Reference proteome</keyword>
<dbReference type="Pfam" id="PF01590">
    <property type="entry name" value="GAF"/>
    <property type="match status" value="1"/>
</dbReference>
<feature type="domain" description="Phytochrome chromophore attachment site" evidence="8">
    <location>
        <begin position="140"/>
        <end position="302"/>
    </location>
</feature>
<dbReference type="CDD" id="cd01949">
    <property type="entry name" value="GGDEF"/>
    <property type="match status" value="1"/>
</dbReference>
<dbReference type="InterPro" id="IPR016132">
    <property type="entry name" value="Phyto_chromo_attachment"/>
</dbReference>
<dbReference type="Pfam" id="PF00990">
    <property type="entry name" value="GGDEF"/>
    <property type="match status" value="1"/>
</dbReference>
<dbReference type="Pfam" id="PF00360">
    <property type="entry name" value="PHY"/>
    <property type="match status" value="1"/>
</dbReference>
<evidence type="ECO:0000313" key="10">
    <source>
        <dbReference type="EMBL" id="MCG6657755.1"/>
    </source>
</evidence>
<protein>
    <recommendedName>
        <fullName evidence="1">diguanylate cyclase</fullName>
        <ecNumber evidence="1">2.7.7.65</ecNumber>
    </recommendedName>
</protein>
<evidence type="ECO:0000259" key="8">
    <source>
        <dbReference type="PROSITE" id="PS50046"/>
    </source>
</evidence>
<dbReference type="Proteomes" id="UP000814385">
    <property type="component" value="Unassembled WGS sequence"/>
</dbReference>
<keyword evidence="2" id="KW-0600">Photoreceptor protein</keyword>
<dbReference type="SUPFAM" id="SSF55073">
    <property type="entry name" value="Nucleotide cyclase"/>
    <property type="match status" value="1"/>
</dbReference>
<organism evidence="10 11">
    <name type="scientific">Billgrantia campisalis</name>
    <dbReference type="NCBI Taxonomy" id="74661"/>
    <lineage>
        <taxon>Bacteria</taxon>
        <taxon>Pseudomonadati</taxon>
        <taxon>Pseudomonadota</taxon>
        <taxon>Gammaproteobacteria</taxon>
        <taxon>Oceanospirillales</taxon>
        <taxon>Halomonadaceae</taxon>
        <taxon>Billgrantia</taxon>
    </lineage>
</organism>
<dbReference type="InterPro" id="IPR013515">
    <property type="entry name" value="Phytochrome_cen-reg"/>
</dbReference>
<dbReference type="SUPFAM" id="SSF55785">
    <property type="entry name" value="PYP-like sensor domain (PAS domain)"/>
    <property type="match status" value="1"/>
</dbReference>
<dbReference type="InterPro" id="IPR029016">
    <property type="entry name" value="GAF-like_dom_sf"/>
</dbReference>
<dbReference type="SMART" id="SM00267">
    <property type="entry name" value="GGDEF"/>
    <property type="match status" value="1"/>
</dbReference>
<evidence type="ECO:0000313" key="11">
    <source>
        <dbReference type="Proteomes" id="UP000814385"/>
    </source>
</evidence>
<keyword evidence="4" id="KW-0157">Chromophore</keyword>
<evidence type="ECO:0000256" key="5">
    <source>
        <dbReference type="ARBA" id="ARBA00023170"/>
    </source>
</evidence>
<dbReference type="InterPro" id="IPR035965">
    <property type="entry name" value="PAS-like_dom_sf"/>
</dbReference>
<evidence type="ECO:0000256" key="6">
    <source>
        <dbReference type="ARBA" id="ARBA00034247"/>
    </source>
</evidence>
<dbReference type="SMART" id="SM00065">
    <property type="entry name" value="GAF"/>
    <property type="match status" value="1"/>
</dbReference>
<dbReference type="EC" id="2.7.7.65" evidence="1"/>
<dbReference type="PANTHER" id="PTHR45138">
    <property type="entry name" value="REGULATORY COMPONENTS OF SENSORY TRANSDUCTION SYSTEM"/>
    <property type="match status" value="1"/>
</dbReference>
<feature type="coiled-coil region" evidence="7">
    <location>
        <begin position="497"/>
        <end position="528"/>
    </location>
</feature>
<evidence type="ECO:0000256" key="2">
    <source>
        <dbReference type="ARBA" id="ARBA00022543"/>
    </source>
</evidence>
<evidence type="ECO:0000256" key="3">
    <source>
        <dbReference type="ARBA" id="ARBA00022606"/>
    </source>
</evidence>
<dbReference type="Gene3D" id="3.30.70.270">
    <property type="match status" value="1"/>
</dbReference>
<dbReference type="NCBIfam" id="TIGR00254">
    <property type="entry name" value="GGDEF"/>
    <property type="match status" value="1"/>
</dbReference>
<dbReference type="SUPFAM" id="SSF55781">
    <property type="entry name" value="GAF domain-like"/>
    <property type="match status" value="2"/>
</dbReference>
<dbReference type="Gene3D" id="3.30.450.20">
    <property type="entry name" value="PAS domain"/>
    <property type="match status" value="1"/>
</dbReference>
<dbReference type="InterPro" id="IPR003018">
    <property type="entry name" value="GAF"/>
</dbReference>
<dbReference type="InterPro" id="IPR043150">
    <property type="entry name" value="Phytochrome_PHY_sf"/>
</dbReference>
<evidence type="ECO:0000256" key="7">
    <source>
        <dbReference type="SAM" id="Coils"/>
    </source>
</evidence>
<reference evidence="10 11" key="1">
    <citation type="submission" date="2020-05" db="EMBL/GenBank/DDBJ databases">
        <title>Comparative genomic analysis of denitrifying bacteria from Halomonas genus.</title>
        <authorList>
            <person name="Wang L."/>
            <person name="Shao Z."/>
        </authorList>
    </citation>
    <scope>NUCLEOTIDE SEQUENCE [LARGE SCALE GENOMIC DNA]</scope>
    <source>
        <strain evidence="10 11">A4</strain>
    </source>
</reference>
<comment type="caution">
    <text evidence="10">The sequence shown here is derived from an EMBL/GenBank/DDBJ whole genome shotgun (WGS) entry which is preliminary data.</text>
</comment>
<comment type="catalytic activity">
    <reaction evidence="6">
        <text>2 GTP = 3',3'-c-di-GMP + 2 diphosphate</text>
        <dbReference type="Rhea" id="RHEA:24898"/>
        <dbReference type="ChEBI" id="CHEBI:33019"/>
        <dbReference type="ChEBI" id="CHEBI:37565"/>
        <dbReference type="ChEBI" id="CHEBI:58805"/>
        <dbReference type="EC" id="2.7.7.65"/>
    </reaction>
</comment>
<dbReference type="InterPro" id="IPR029787">
    <property type="entry name" value="Nucleotide_cyclase"/>
</dbReference>
<dbReference type="EMBL" id="JABFUC010000005">
    <property type="protein sequence ID" value="MCG6657755.1"/>
    <property type="molecule type" value="Genomic_DNA"/>
</dbReference>
<dbReference type="Pfam" id="PF08446">
    <property type="entry name" value="PAS_2"/>
    <property type="match status" value="1"/>
</dbReference>
<dbReference type="Gene3D" id="3.30.450.40">
    <property type="match status" value="1"/>
</dbReference>
<keyword evidence="7" id="KW-0175">Coiled coil</keyword>
<proteinExistence type="predicted"/>
<feature type="domain" description="GGDEF" evidence="9">
    <location>
        <begin position="559"/>
        <end position="689"/>
    </location>
</feature>
<dbReference type="PROSITE" id="PS50046">
    <property type="entry name" value="PHYTOCHROME_2"/>
    <property type="match status" value="1"/>
</dbReference>
<dbReference type="InterPro" id="IPR000160">
    <property type="entry name" value="GGDEF_dom"/>
</dbReference>
<dbReference type="InterPro" id="IPR013654">
    <property type="entry name" value="PAS_2"/>
</dbReference>
<evidence type="ECO:0000256" key="1">
    <source>
        <dbReference type="ARBA" id="ARBA00012528"/>
    </source>
</evidence>
<dbReference type="Gene3D" id="3.30.450.270">
    <property type="match status" value="1"/>
</dbReference>